<dbReference type="EMBL" id="LOBU02000018">
    <property type="protein sequence ID" value="OKA05225.1"/>
    <property type="molecule type" value="Genomic_DNA"/>
</dbReference>
<dbReference type="Pfam" id="PF00805">
    <property type="entry name" value="Pentapeptide"/>
    <property type="match status" value="2"/>
</dbReference>
<dbReference type="RefSeq" id="WP_061989685.1">
    <property type="nucleotide sequence ID" value="NZ_FOPQ01000028.1"/>
</dbReference>
<evidence type="ECO:0000313" key="2">
    <source>
        <dbReference type="EMBL" id="KZB84792.1"/>
    </source>
</evidence>
<dbReference type="EMBL" id="LQCI01000013">
    <property type="protein sequence ID" value="KZB84792.1"/>
    <property type="molecule type" value="Genomic_DNA"/>
</dbReference>
<dbReference type="InterPro" id="IPR001646">
    <property type="entry name" value="5peptide_repeat"/>
</dbReference>
<protein>
    <recommendedName>
        <fullName evidence="6">Pentapeptide repeat-containing protein</fullName>
    </recommendedName>
</protein>
<name>A0A154MKD0_9PSEU</name>
<evidence type="ECO:0000256" key="1">
    <source>
        <dbReference type="ARBA" id="ARBA00022737"/>
    </source>
</evidence>
<dbReference type="AlphaFoldDB" id="A0A154MKD0"/>
<evidence type="ECO:0000313" key="3">
    <source>
        <dbReference type="EMBL" id="OKA05225.1"/>
    </source>
</evidence>
<dbReference type="PANTHER" id="PTHR47485:SF1">
    <property type="entry name" value="THYLAKOID LUMENAL 17.4 KDA PROTEIN, CHLOROPLASTIC"/>
    <property type="match status" value="1"/>
</dbReference>
<reference evidence="3 5" key="2">
    <citation type="submission" date="2016-11" db="EMBL/GenBank/DDBJ databases">
        <title>Genome sequencing of Amycolatopsis regifaucium.</title>
        <authorList>
            <person name="Mayilraj S."/>
            <person name="Kaur N."/>
        </authorList>
    </citation>
    <scope>NUCLEOTIDE SEQUENCE [LARGE SCALE GENOMIC DNA]</scope>
    <source>
        <strain evidence="3 5">GY080</strain>
    </source>
</reference>
<organism evidence="2 4">
    <name type="scientific">Amycolatopsis regifaucium</name>
    <dbReference type="NCBI Taxonomy" id="546365"/>
    <lineage>
        <taxon>Bacteria</taxon>
        <taxon>Bacillati</taxon>
        <taxon>Actinomycetota</taxon>
        <taxon>Actinomycetes</taxon>
        <taxon>Pseudonocardiales</taxon>
        <taxon>Pseudonocardiaceae</taxon>
        <taxon>Amycolatopsis</taxon>
    </lineage>
</organism>
<accession>A0A154MKD0</accession>
<gene>
    <name evidence="3" type="ORF">ATP06_0227065</name>
    <name evidence="2" type="ORF">AVL48_31805</name>
</gene>
<reference evidence="2 4" key="1">
    <citation type="submission" date="2015-12" db="EMBL/GenBank/DDBJ databases">
        <title>Amycolatopsis regifaucium genome sequencing and assembly.</title>
        <authorList>
            <person name="Mayilraj S."/>
        </authorList>
    </citation>
    <scope>NUCLEOTIDE SEQUENCE [LARGE SCALE GENOMIC DNA]</scope>
    <source>
        <strain evidence="2 4">GY080</strain>
    </source>
</reference>
<dbReference type="Gene3D" id="2.160.20.80">
    <property type="entry name" value="E3 ubiquitin-protein ligase SopA"/>
    <property type="match status" value="1"/>
</dbReference>
<comment type="caution">
    <text evidence="2">The sequence shown here is derived from an EMBL/GenBank/DDBJ whole genome shotgun (WGS) entry which is preliminary data.</text>
</comment>
<keyword evidence="5" id="KW-1185">Reference proteome</keyword>
<keyword evidence="1" id="KW-0677">Repeat</keyword>
<evidence type="ECO:0000313" key="5">
    <source>
        <dbReference type="Proteomes" id="UP000186883"/>
    </source>
</evidence>
<evidence type="ECO:0008006" key="6">
    <source>
        <dbReference type="Google" id="ProtNLM"/>
    </source>
</evidence>
<evidence type="ECO:0000313" key="4">
    <source>
        <dbReference type="Proteomes" id="UP000076321"/>
    </source>
</evidence>
<dbReference type="OrthoDB" id="4563217at2"/>
<dbReference type="Proteomes" id="UP000186883">
    <property type="component" value="Unassembled WGS sequence"/>
</dbReference>
<proteinExistence type="predicted"/>
<dbReference type="PANTHER" id="PTHR47485">
    <property type="entry name" value="THYLAKOID LUMENAL 17.4 KDA PROTEIN, CHLOROPLASTIC"/>
    <property type="match status" value="1"/>
</dbReference>
<dbReference type="SUPFAM" id="SSF141571">
    <property type="entry name" value="Pentapeptide repeat-like"/>
    <property type="match status" value="1"/>
</dbReference>
<dbReference type="Proteomes" id="UP000076321">
    <property type="component" value="Unassembled WGS sequence"/>
</dbReference>
<sequence>MNWTAITSMITAGTAVAALIFTGLSLNTAQKQAAVAEQGQFTDRYTKAVEQAGKQGDEHLQVRLGGLYALERLAHDSPRDQQTIIEVLSAFIRTTAPDNDYGNTPCPDRIIASDVQTALTILGRRDTSHDNNAVIDLRHMCLGTADLRNANLNRMELQDASLRASRLNGANFSEANLAGTDLFATFLTGAKFVGAKLNGADLEGAILRNADFTNSDLSNATLTRTDLSGADLRGAIHDQYTQIGTPITDATTRGAWW</sequence>